<dbReference type="InterPro" id="IPR050728">
    <property type="entry name" value="Zinc_Metalloprotease_M4"/>
</dbReference>
<dbReference type="Gene3D" id="1.10.390.10">
    <property type="entry name" value="Neutral Protease Domain 2"/>
    <property type="match status" value="1"/>
</dbReference>
<dbReference type="PRINTS" id="PR00730">
    <property type="entry name" value="THERMOLYSIN"/>
</dbReference>
<dbReference type="CDD" id="cd09597">
    <property type="entry name" value="M4_TLP"/>
    <property type="match status" value="1"/>
</dbReference>
<evidence type="ECO:0000256" key="1">
    <source>
        <dbReference type="ARBA" id="ARBA00009388"/>
    </source>
</evidence>
<keyword evidence="11" id="KW-1185">Reference proteome</keyword>
<evidence type="ECO:0008006" key="12">
    <source>
        <dbReference type="Google" id="ProtNLM"/>
    </source>
</evidence>
<dbReference type="Pfam" id="PF01447">
    <property type="entry name" value="Peptidase_M4"/>
    <property type="match status" value="1"/>
</dbReference>
<feature type="domain" description="Peptidase M4" evidence="8">
    <location>
        <begin position="205"/>
        <end position="348"/>
    </location>
</feature>
<name>A0A2T7NYY8_POMCA</name>
<comment type="caution">
    <text evidence="10">The sequence shown here is derived from an EMBL/GenBank/DDBJ whole genome shotgun (WGS) entry which is preliminary data.</text>
</comment>
<dbReference type="GO" id="GO:0006508">
    <property type="term" value="P:proteolysis"/>
    <property type="evidence" value="ECO:0007669"/>
    <property type="project" value="UniProtKB-KW"/>
</dbReference>
<evidence type="ECO:0000256" key="2">
    <source>
        <dbReference type="ARBA" id="ARBA00022670"/>
    </source>
</evidence>
<reference evidence="10 11" key="1">
    <citation type="submission" date="2018-04" db="EMBL/GenBank/DDBJ databases">
        <title>The genome of golden apple snail Pomacea canaliculata provides insight into stress tolerance and invasive adaptation.</title>
        <authorList>
            <person name="Liu C."/>
            <person name="Liu B."/>
            <person name="Ren Y."/>
            <person name="Zhang Y."/>
            <person name="Wang H."/>
            <person name="Li S."/>
            <person name="Jiang F."/>
            <person name="Yin L."/>
            <person name="Zhang G."/>
            <person name="Qian W."/>
            <person name="Fan W."/>
        </authorList>
    </citation>
    <scope>NUCLEOTIDE SEQUENCE [LARGE SCALE GENOMIC DNA]</scope>
    <source>
        <strain evidence="10">SZHN2017</strain>
        <tissue evidence="10">Muscle</tissue>
    </source>
</reference>
<evidence type="ECO:0000313" key="10">
    <source>
        <dbReference type="EMBL" id="PVD26384.1"/>
    </source>
</evidence>
<evidence type="ECO:0000256" key="5">
    <source>
        <dbReference type="ARBA" id="ARBA00022833"/>
    </source>
</evidence>
<keyword evidence="3" id="KW-0479">Metal-binding</keyword>
<dbReference type="GO" id="GO:0046872">
    <property type="term" value="F:metal ion binding"/>
    <property type="evidence" value="ECO:0007669"/>
    <property type="project" value="UniProtKB-KW"/>
</dbReference>
<dbReference type="PANTHER" id="PTHR33794:SF1">
    <property type="entry name" value="BACILLOLYSIN"/>
    <property type="match status" value="1"/>
</dbReference>
<evidence type="ECO:0000256" key="7">
    <source>
        <dbReference type="SAM" id="SignalP"/>
    </source>
</evidence>
<dbReference type="InterPro" id="IPR027268">
    <property type="entry name" value="Peptidase_M4/M1_CTD_sf"/>
</dbReference>
<organism evidence="10 11">
    <name type="scientific">Pomacea canaliculata</name>
    <name type="common">Golden apple snail</name>
    <dbReference type="NCBI Taxonomy" id="400727"/>
    <lineage>
        <taxon>Eukaryota</taxon>
        <taxon>Metazoa</taxon>
        <taxon>Spiralia</taxon>
        <taxon>Lophotrochozoa</taxon>
        <taxon>Mollusca</taxon>
        <taxon>Gastropoda</taxon>
        <taxon>Caenogastropoda</taxon>
        <taxon>Architaenioglossa</taxon>
        <taxon>Ampullarioidea</taxon>
        <taxon>Ampullariidae</taxon>
        <taxon>Pomacea</taxon>
    </lineage>
</organism>
<sequence length="832" mass="93289">MTRLLQSLTLAFLVVAIHVVRAAQRIDASVHLQDALYNRQLQVANMTSDMSSQQRRTPTWLPMTELDDVMSLGPNTALIVTTSATTVQGTHVLRFKETFKGEPVNDAVLTVSTDSTEQYVYDASGTLYRDIEKDTDGTRNIDNETALNICLNEAIRDDISDVTSEQRRPACIVDARDGRVTTSWDALGTYNGCVGNGTGGNLKIGRIHYGELHKCLDVHRVNNTCYTENRYVKVIHNNGSYNKRRIHYYNIRNASSYDCEEATDQINGAYSPILDALFYGTTVGRMFEDWYNTTPLDEQITIRVHVGVNLAESFWTGQEVLLGDGNDTLHPLVSIESIAHEIGHAITEYSSNLLYFNQWGAINEAFSDMMGETAEAYLSRTDWLVGFTTVKNGQPPLRYFENPSADNHSISHVDNFTDNLNVHYGSGVYRRVFYLLVHDYQQSIKEIFGVFLHANRMYWHHRSDYHSAACDVMKAAYDLGQDGALFRRAFEEVGIVVCDIQNHIMGLRDSKVYDGITVARNETPTFLYMIPSYTGDVHIILTNKDSFVCLVVAIHVVRAAQRIDANVHLHDALHNRQLQVANMTSDMSSQQRTTPTWLPMTELDDVMSLGPNSALMVMTSATTVHGTHVLRFKETFKGEPVNDAVLTVSTDSTEQYVYDASGTLYRDIENDTDGTRNIDNETALNICLNEAIRDDISDVTSEQRRPACIVDARDGRVTTSWDALGTYNGCVGNGTGGNLKIGRIHYGELHKCLDVHRVNNTCYTENRYVKVIDNKGLLNQRRSQPYNFSDAASYDCEEATDEINGAYSPMLDALFYGTTVAKCLRTGTTLPR</sequence>
<gene>
    <name evidence="10" type="ORF">C0Q70_14058</name>
</gene>
<dbReference type="InterPro" id="IPR013856">
    <property type="entry name" value="Peptidase_M4_domain"/>
</dbReference>
<protein>
    <recommendedName>
        <fullName evidence="12">Peptidase M4 C-terminal domain-containing protein</fullName>
    </recommendedName>
</protein>
<comment type="similarity">
    <text evidence="1">Belongs to the peptidase M4 family.</text>
</comment>
<dbReference type="Proteomes" id="UP000245119">
    <property type="component" value="Linkage Group LG8"/>
</dbReference>
<keyword evidence="5" id="KW-0862">Zinc</keyword>
<evidence type="ECO:0000256" key="6">
    <source>
        <dbReference type="ARBA" id="ARBA00023049"/>
    </source>
</evidence>
<dbReference type="STRING" id="400727.A0A2T7NYY8"/>
<dbReference type="InterPro" id="IPR001570">
    <property type="entry name" value="Peptidase_M4_C_domain"/>
</dbReference>
<dbReference type="Pfam" id="PF02868">
    <property type="entry name" value="Peptidase_M4_C"/>
    <property type="match status" value="1"/>
</dbReference>
<evidence type="ECO:0000313" key="11">
    <source>
        <dbReference type="Proteomes" id="UP000245119"/>
    </source>
</evidence>
<dbReference type="InterPro" id="IPR023612">
    <property type="entry name" value="Peptidase_M4"/>
</dbReference>
<keyword evidence="2" id="KW-0645">Protease</keyword>
<feature type="signal peptide" evidence="7">
    <location>
        <begin position="1"/>
        <end position="22"/>
    </location>
</feature>
<dbReference type="OrthoDB" id="5332336at2759"/>
<proteinExistence type="inferred from homology"/>
<keyword evidence="6" id="KW-0482">Metalloprotease</keyword>
<evidence type="ECO:0000256" key="4">
    <source>
        <dbReference type="ARBA" id="ARBA00022801"/>
    </source>
</evidence>
<evidence type="ECO:0000259" key="8">
    <source>
        <dbReference type="Pfam" id="PF01447"/>
    </source>
</evidence>
<dbReference type="PANTHER" id="PTHR33794">
    <property type="entry name" value="BACILLOLYSIN"/>
    <property type="match status" value="1"/>
</dbReference>
<accession>A0A2T7NYY8</accession>
<dbReference type="Gene3D" id="3.10.170.10">
    <property type="match status" value="2"/>
</dbReference>
<dbReference type="SUPFAM" id="SSF55486">
    <property type="entry name" value="Metalloproteases ('zincins'), catalytic domain"/>
    <property type="match status" value="1"/>
</dbReference>
<feature type="domain" description="Peptidase M4 C-terminal" evidence="9">
    <location>
        <begin position="351"/>
        <end position="495"/>
    </location>
</feature>
<dbReference type="EMBL" id="PZQS01000008">
    <property type="protein sequence ID" value="PVD26384.1"/>
    <property type="molecule type" value="Genomic_DNA"/>
</dbReference>
<dbReference type="Gene3D" id="3.10.450.490">
    <property type="match status" value="2"/>
</dbReference>
<keyword evidence="4" id="KW-0378">Hydrolase</keyword>
<dbReference type="AlphaFoldDB" id="A0A2T7NYY8"/>
<feature type="chain" id="PRO_5015446499" description="Peptidase M4 C-terminal domain-containing protein" evidence="7">
    <location>
        <begin position="23"/>
        <end position="832"/>
    </location>
</feature>
<evidence type="ECO:0000256" key="3">
    <source>
        <dbReference type="ARBA" id="ARBA00022723"/>
    </source>
</evidence>
<dbReference type="GO" id="GO:0004222">
    <property type="term" value="F:metalloendopeptidase activity"/>
    <property type="evidence" value="ECO:0007669"/>
    <property type="project" value="InterPro"/>
</dbReference>
<evidence type="ECO:0000259" key="9">
    <source>
        <dbReference type="Pfam" id="PF02868"/>
    </source>
</evidence>
<keyword evidence="7" id="KW-0732">Signal</keyword>